<dbReference type="InterPro" id="IPR016035">
    <property type="entry name" value="Acyl_Trfase/lysoPLipase"/>
</dbReference>
<sequence length="672" mass="72606">MQLVTKAIVLSSLLTTSTLATPSGDARGSHAITPAQARALVELVETAQSTGQSIKELIQPQKKSLLGDIFGGDDGSEPRGYAPYNVTCPSGITWNRPADSLSTVETDYLNQRQPALDSAWQSRTSAQGLTMPSRTPKVAMALSGGGYRAMIHGSGQAFLQNTTQGSVGDVLGLTSYVGGLSGGSWAISTWMANDGAQPDYLVRNIWNIDSNLVVPADGKFDFYTSLISEVREKGDQGFRTQITDYWGLALSDHLFPEPYHSTNNPNLTITDIRSAPAIQNASLPYPVIVALEREPGEIVIALNSTVWEFTLAEFGSWWWGSETKTQGGFTNVEYLGTAMEAGNPVEESDCVRGFSNLGFIAGTSSTLFNQAFVMLNESNSDSLITDAITAILGEIGQAYNDVAVYPNSFYAWQTDNNPIADLRNITLVDGGEANENVPLEPFLVSRRGVDAIIAMDNSGDTTYSWPNGSSLWTSYQKGLQQAERYQINNTMPVVPSPLGFVNDGLNERPVFFGCNETDKPLIVYLPNYPWNVYSNASTFQLEYPVDNAAAIVVNGRRTLELNATVSDWPTCLTCALMDRAATEGGAARSSVCQSCFDTWCWNGQDNTTERTQEYEPVLGQLPRFISNLTGMTGTEEQPFQSRNAAGFRSGSVSAVGVAMSGLAAVALGYLVI</sequence>
<comment type="caution">
    <text evidence="12">The sequence shown here is derived from an EMBL/GenBank/DDBJ whole genome shotgun (WGS) entry which is preliminary data.</text>
</comment>
<organism evidence="12 13">
    <name type="scientific">Filobasidium floriforme</name>
    <dbReference type="NCBI Taxonomy" id="5210"/>
    <lineage>
        <taxon>Eukaryota</taxon>
        <taxon>Fungi</taxon>
        <taxon>Dikarya</taxon>
        <taxon>Basidiomycota</taxon>
        <taxon>Agaricomycotina</taxon>
        <taxon>Tremellomycetes</taxon>
        <taxon>Filobasidiales</taxon>
        <taxon>Filobasidiaceae</taxon>
        <taxon>Filobasidium</taxon>
    </lineage>
</organism>
<dbReference type="PANTHER" id="PTHR10728:SF33">
    <property type="entry name" value="LYSOPHOSPHOLIPASE 1-RELATED"/>
    <property type="match status" value="1"/>
</dbReference>
<comment type="similarity">
    <text evidence="1 9">Belongs to the lysophospholipase family.</text>
</comment>
<dbReference type="SUPFAM" id="SSF52151">
    <property type="entry name" value="FabD/lysophospholipase-like"/>
    <property type="match status" value="1"/>
</dbReference>
<dbReference type="GO" id="GO:0004623">
    <property type="term" value="F:phospholipase A2 activity"/>
    <property type="evidence" value="ECO:0007669"/>
    <property type="project" value="TreeGrafter"/>
</dbReference>
<evidence type="ECO:0000256" key="2">
    <source>
        <dbReference type="ARBA" id="ARBA00013274"/>
    </source>
</evidence>
<evidence type="ECO:0000313" key="12">
    <source>
        <dbReference type="EMBL" id="KAG7570981.1"/>
    </source>
</evidence>
<evidence type="ECO:0000259" key="11">
    <source>
        <dbReference type="PROSITE" id="PS51210"/>
    </source>
</evidence>
<keyword evidence="5 8" id="KW-0442">Lipid degradation</keyword>
<keyword evidence="3 9" id="KW-0732">Signal</keyword>
<evidence type="ECO:0000256" key="5">
    <source>
        <dbReference type="ARBA" id="ARBA00022963"/>
    </source>
</evidence>
<evidence type="ECO:0000256" key="8">
    <source>
        <dbReference type="PROSITE-ProRule" id="PRU00555"/>
    </source>
</evidence>
<dbReference type="Pfam" id="PF01735">
    <property type="entry name" value="PLA2_B"/>
    <property type="match status" value="1"/>
</dbReference>
<evidence type="ECO:0000313" key="13">
    <source>
        <dbReference type="Proteomes" id="UP000812966"/>
    </source>
</evidence>
<dbReference type="EMBL" id="JABELV010000014">
    <property type="protein sequence ID" value="KAG7570981.1"/>
    <property type="molecule type" value="Genomic_DNA"/>
</dbReference>
<keyword evidence="10" id="KW-0472">Membrane</keyword>
<dbReference type="EC" id="3.1.1.5" evidence="2 9"/>
<reference evidence="12" key="1">
    <citation type="submission" date="2020-04" db="EMBL/GenBank/DDBJ databases">
        <title>Analysis of mating type loci in Filobasidium floriforme.</title>
        <authorList>
            <person name="Nowrousian M."/>
        </authorList>
    </citation>
    <scope>NUCLEOTIDE SEQUENCE</scope>
    <source>
        <strain evidence="12">CBS 6242</strain>
    </source>
</reference>
<keyword evidence="6 8" id="KW-0443">Lipid metabolism</keyword>
<dbReference type="InterPro" id="IPR002642">
    <property type="entry name" value="LysoPLipase_cat_dom"/>
</dbReference>
<dbReference type="SMART" id="SM00022">
    <property type="entry name" value="PLAc"/>
    <property type="match status" value="1"/>
</dbReference>
<evidence type="ECO:0000256" key="1">
    <source>
        <dbReference type="ARBA" id="ARBA00008780"/>
    </source>
</evidence>
<feature type="domain" description="PLA2c" evidence="11">
    <location>
        <begin position="87"/>
        <end position="606"/>
    </location>
</feature>
<keyword evidence="10" id="KW-0812">Transmembrane</keyword>
<protein>
    <recommendedName>
        <fullName evidence="2 9">Lysophospholipase</fullName>
        <ecNumber evidence="2 9">3.1.1.5</ecNumber>
    </recommendedName>
</protein>
<dbReference type="GO" id="GO:0005829">
    <property type="term" value="C:cytosol"/>
    <property type="evidence" value="ECO:0007669"/>
    <property type="project" value="TreeGrafter"/>
</dbReference>
<proteinExistence type="inferred from homology"/>
<keyword evidence="10" id="KW-1133">Transmembrane helix</keyword>
<evidence type="ECO:0000256" key="6">
    <source>
        <dbReference type="ARBA" id="ARBA00023098"/>
    </source>
</evidence>
<comment type="catalytic activity">
    <reaction evidence="9">
        <text>a 1-acyl-sn-glycero-3-phosphocholine + H2O = sn-glycerol 3-phosphocholine + a fatty acid + H(+)</text>
        <dbReference type="Rhea" id="RHEA:15177"/>
        <dbReference type="ChEBI" id="CHEBI:15377"/>
        <dbReference type="ChEBI" id="CHEBI:15378"/>
        <dbReference type="ChEBI" id="CHEBI:16870"/>
        <dbReference type="ChEBI" id="CHEBI:28868"/>
        <dbReference type="ChEBI" id="CHEBI:58168"/>
        <dbReference type="EC" id="3.1.1.5"/>
    </reaction>
</comment>
<evidence type="ECO:0000256" key="7">
    <source>
        <dbReference type="ARBA" id="ARBA00023180"/>
    </source>
</evidence>
<name>A0A8K0JQA5_9TREE</name>
<feature type="transmembrane region" description="Helical" evidence="10">
    <location>
        <begin position="650"/>
        <end position="671"/>
    </location>
</feature>
<dbReference type="AlphaFoldDB" id="A0A8K0JQA5"/>
<keyword evidence="7" id="KW-0325">Glycoprotein</keyword>
<evidence type="ECO:0000256" key="3">
    <source>
        <dbReference type="ARBA" id="ARBA00022729"/>
    </source>
</evidence>
<dbReference type="GO" id="GO:0004622">
    <property type="term" value="F:phosphatidylcholine lysophospholipase activity"/>
    <property type="evidence" value="ECO:0007669"/>
    <property type="project" value="UniProtKB-EC"/>
</dbReference>
<accession>A0A8K0JQA5</accession>
<dbReference type="PANTHER" id="PTHR10728">
    <property type="entry name" value="CYTOSOLIC PHOSPHOLIPASE A2"/>
    <property type="match status" value="1"/>
</dbReference>
<keyword evidence="13" id="KW-1185">Reference proteome</keyword>
<gene>
    <name evidence="12" type="ORF">FFLO_01075</name>
</gene>
<evidence type="ECO:0000256" key="4">
    <source>
        <dbReference type="ARBA" id="ARBA00022801"/>
    </source>
</evidence>
<dbReference type="Gene3D" id="3.40.1090.10">
    <property type="entry name" value="Cytosolic phospholipase A2 catalytic domain"/>
    <property type="match status" value="1"/>
</dbReference>
<feature type="signal peptide" evidence="9">
    <location>
        <begin position="1"/>
        <end position="20"/>
    </location>
</feature>
<dbReference type="PROSITE" id="PS51210">
    <property type="entry name" value="PLA2C"/>
    <property type="match status" value="1"/>
</dbReference>
<feature type="chain" id="PRO_5035488516" description="Lysophospholipase" evidence="9">
    <location>
        <begin position="21"/>
        <end position="672"/>
    </location>
</feature>
<dbReference type="Proteomes" id="UP000812966">
    <property type="component" value="Unassembled WGS sequence"/>
</dbReference>
<dbReference type="GO" id="GO:0046475">
    <property type="term" value="P:glycerophospholipid catabolic process"/>
    <property type="evidence" value="ECO:0007669"/>
    <property type="project" value="TreeGrafter"/>
</dbReference>
<keyword evidence="4 8" id="KW-0378">Hydrolase</keyword>
<evidence type="ECO:0000256" key="10">
    <source>
        <dbReference type="SAM" id="Phobius"/>
    </source>
</evidence>
<evidence type="ECO:0000256" key="9">
    <source>
        <dbReference type="RuleBase" id="RU362103"/>
    </source>
</evidence>